<dbReference type="AlphaFoldDB" id="A0AAN8XUB7"/>
<keyword evidence="3" id="KW-1185">Reference proteome</keyword>
<feature type="region of interest" description="Disordered" evidence="1">
    <location>
        <begin position="1"/>
        <end position="77"/>
    </location>
</feature>
<evidence type="ECO:0000256" key="1">
    <source>
        <dbReference type="SAM" id="MobiDB-lite"/>
    </source>
</evidence>
<reference evidence="2 3" key="1">
    <citation type="submission" date="2023-11" db="EMBL/GenBank/DDBJ databases">
        <title>Halocaridina rubra genome assembly.</title>
        <authorList>
            <person name="Smith C."/>
        </authorList>
    </citation>
    <scope>NUCLEOTIDE SEQUENCE [LARGE SCALE GENOMIC DNA]</scope>
    <source>
        <strain evidence="2">EP-1</strain>
        <tissue evidence="2">Whole</tissue>
    </source>
</reference>
<comment type="caution">
    <text evidence="2">The sequence shown here is derived from an EMBL/GenBank/DDBJ whole genome shotgun (WGS) entry which is preliminary data.</text>
</comment>
<evidence type="ECO:0000313" key="2">
    <source>
        <dbReference type="EMBL" id="KAK7085994.1"/>
    </source>
</evidence>
<name>A0AAN8XUB7_HALRR</name>
<accession>A0AAN8XUB7</accession>
<protein>
    <submittedName>
        <fullName evidence="2">Uncharacterized protein</fullName>
    </submittedName>
</protein>
<dbReference type="Proteomes" id="UP001381693">
    <property type="component" value="Unassembled WGS sequence"/>
</dbReference>
<dbReference type="EMBL" id="JAXCGZ010000430">
    <property type="protein sequence ID" value="KAK7085994.1"/>
    <property type="molecule type" value="Genomic_DNA"/>
</dbReference>
<organism evidence="2 3">
    <name type="scientific">Halocaridina rubra</name>
    <name type="common">Hawaiian red shrimp</name>
    <dbReference type="NCBI Taxonomy" id="373956"/>
    <lineage>
        <taxon>Eukaryota</taxon>
        <taxon>Metazoa</taxon>
        <taxon>Ecdysozoa</taxon>
        <taxon>Arthropoda</taxon>
        <taxon>Crustacea</taxon>
        <taxon>Multicrustacea</taxon>
        <taxon>Malacostraca</taxon>
        <taxon>Eumalacostraca</taxon>
        <taxon>Eucarida</taxon>
        <taxon>Decapoda</taxon>
        <taxon>Pleocyemata</taxon>
        <taxon>Caridea</taxon>
        <taxon>Atyoidea</taxon>
        <taxon>Atyidae</taxon>
        <taxon>Halocaridina</taxon>
    </lineage>
</organism>
<proteinExistence type="predicted"/>
<sequence>PWNIACGGANEIPDYEQEGHRPDFSAIMSDTGGGSGTSPTPGMSDSEGVVGRTTSASGMSRTSGTSMTSLTPSSPTTTISTIAVQSGNTRIVIALLQVKTVFAFFRSFY</sequence>
<gene>
    <name evidence="2" type="ORF">SK128_018093</name>
</gene>
<feature type="compositionally biased region" description="Low complexity" evidence="1">
    <location>
        <begin position="37"/>
        <end position="77"/>
    </location>
</feature>
<feature type="non-terminal residue" evidence="2">
    <location>
        <position position="1"/>
    </location>
</feature>
<evidence type="ECO:0000313" key="3">
    <source>
        <dbReference type="Proteomes" id="UP001381693"/>
    </source>
</evidence>